<proteinExistence type="predicted"/>
<keyword evidence="3" id="KW-1185">Reference proteome</keyword>
<organism evidence="2 3">
    <name type="scientific">Pleurodeles waltl</name>
    <name type="common">Iberian ribbed newt</name>
    <dbReference type="NCBI Taxonomy" id="8319"/>
    <lineage>
        <taxon>Eukaryota</taxon>
        <taxon>Metazoa</taxon>
        <taxon>Chordata</taxon>
        <taxon>Craniata</taxon>
        <taxon>Vertebrata</taxon>
        <taxon>Euteleostomi</taxon>
        <taxon>Amphibia</taxon>
        <taxon>Batrachia</taxon>
        <taxon>Caudata</taxon>
        <taxon>Salamandroidea</taxon>
        <taxon>Salamandridae</taxon>
        <taxon>Pleurodelinae</taxon>
        <taxon>Pleurodeles</taxon>
    </lineage>
</organism>
<gene>
    <name evidence="2" type="ORF">NDU88_006381</name>
</gene>
<dbReference type="AlphaFoldDB" id="A0AAV7MC28"/>
<name>A0AAV7MC28_PLEWA</name>
<sequence length="132" mass="14296">MGPKAVRVRLSDLSTGQSLVLQLNLKPLGSLLPAWLTRVVGAPQEEKLKQLRKEREGDPKRTSGTGTVPTIINLLCNTVDVVQQKVWDGSRAEALRLEPQVWPKQQLTLETSDTSGTCTEGCSPAEGGHIQG</sequence>
<dbReference type="Proteomes" id="UP001066276">
    <property type="component" value="Chromosome 10"/>
</dbReference>
<protein>
    <submittedName>
        <fullName evidence="2">Uncharacterized protein</fullName>
    </submittedName>
</protein>
<accession>A0AAV7MC28</accession>
<reference evidence="2" key="1">
    <citation type="journal article" date="2022" name="bioRxiv">
        <title>Sequencing and chromosome-scale assembly of the giantPleurodeles waltlgenome.</title>
        <authorList>
            <person name="Brown T."/>
            <person name="Elewa A."/>
            <person name="Iarovenko S."/>
            <person name="Subramanian E."/>
            <person name="Araus A.J."/>
            <person name="Petzold A."/>
            <person name="Susuki M."/>
            <person name="Suzuki K.-i.T."/>
            <person name="Hayashi T."/>
            <person name="Toyoda A."/>
            <person name="Oliveira C."/>
            <person name="Osipova E."/>
            <person name="Leigh N.D."/>
            <person name="Simon A."/>
            <person name="Yun M.H."/>
        </authorList>
    </citation>
    <scope>NUCLEOTIDE SEQUENCE</scope>
    <source>
        <strain evidence="2">20211129_DDA</strain>
        <tissue evidence="2">Liver</tissue>
    </source>
</reference>
<comment type="caution">
    <text evidence="2">The sequence shown here is derived from an EMBL/GenBank/DDBJ whole genome shotgun (WGS) entry which is preliminary data.</text>
</comment>
<evidence type="ECO:0000313" key="2">
    <source>
        <dbReference type="EMBL" id="KAJ1101311.1"/>
    </source>
</evidence>
<feature type="compositionally biased region" description="Basic and acidic residues" evidence="1">
    <location>
        <begin position="46"/>
        <end position="61"/>
    </location>
</feature>
<feature type="region of interest" description="Disordered" evidence="1">
    <location>
        <begin position="112"/>
        <end position="132"/>
    </location>
</feature>
<evidence type="ECO:0000313" key="3">
    <source>
        <dbReference type="Proteomes" id="UP001066276"/>
    </source>
</evidence>
<dbReference type="EMBL" id="JANPWB010000014">
    <property type="protein sequence ID" value="KAJ1101311.1"/>
    <property type="molecule type" value="Genomic_DNA"/>
</dbReference>
<evidence type="ECO:0000256" key="1">
    <source>
        <dbReference type="SAM" id="MobiDB-lite"/>
    </source>
</evidence>
<feature type="region of interest" description="Disordered" evidence="1">
    <location>
        <begin position="46"/>
        <end position="67"/>
    </location>
</feature>